<proteinExistence type="predicted"/>
<dbReference type="EMBL" id="JADNYJ010000008">
    <property type="protein sequence ID" value="KAF8909640.1"/>
    <property type="molecule type" value="Genomic_DNA"/>
</dbReference>
<dbReference type="AlphaFoldDB" id="A0A9P5TSU2"/>
<gene>
    <name evidence="1" type="ORF">CPB84DRAFT_1724119</name>
</gene>
<dbReference type="OrthoDB" id="2987979at2759"/>
<protein>
    <submittedName>
        <fullName evidence="1">Uncharacterized protein</fullName>
    </submittedName>
</protein>
<name>A0A9P5TSU2_GYMJU</name>
<comment type="caution">
    <text evidence="1">The sequence shown here is derived from an EMBL/GenBank/DDBJ whole genome shotgun (WGS) entry which is preliminary data.</text>
</comment>
<organism evidence="1 2">
    <name type="scientific">Gymnopilus junonius</name>
    <name type="common">Spectacular rustgill mushroom</name>
    <name type="synonym">Gymnopilus spectabilis subsp. junonius</name>
    <dbReference type="NCBI Taxonomy" id="109634"/>
    <lineage>
        <taxon>Eukaryota</taxon>
        <taxon>Fungi</taxon>
        <taxon>Dikarya</taxon>
        <taxon>Basidiomycota</taxon>
        <taxon>Agaricomycotina</taxon>
        <taxon>Agaricomycetes</taxon>
        <taxon>Agaricomycetidae</taxon>
        <taxon>Agaricales</taxon>
        <taxon>Agaricineae</taxon>
        <taxon>Hymenogastraceae</taxon>
        <taxon>Gymnopilus</taxon>
    </lineage>
</organism>
<accession>A0A9P5TSU2</accession>
<keyword evidence="2" id="KW-1185">Reference proteome</keyword>
<evidence type="ECO:0000313" key="2">
    <source>
        <dbReference type="Proteomes" id="UP000724874"/>
    </source>
</evidence>
<dbReference type="Gene3D" id="3.80.10.10">
    <property type="entry name" value="Ribonuclease Inhibitor"/>
    <property type="match status" value="1"/>
</dbReference>
<evidence type="ECO:0000313" key="1">
    <source>
        <dbReference type="EMBL" id="KAF8909640.1"/>
    </source>
</evidence>
<dbReference type="Proteomes" id="UP000724874">
    <property type="component" value="Unassembled WGS sequence"/>
</dbReference>
<dbReference type="InterPro" id="IPR032675">
    <property type="entry name" value="LRR_dom_sf"/>
</dbReference>
<sequence>MPGIFRGPKYKPQPRVTGDDIPEEIWRIIAGYLAQGVTNMGPYISVNLTFYNFVLGKRYGEVRLVKPDKRFLHLLKRLREPLIAQHVRTLYIRAWFVQYLLKRDALFKIPADVKAESLAASSSGTFMSNCRRHLRAPSEEPQPTSREIIQSLITAVQGMINVTKFSFEWTDLPLNNETRIFLTSPRKTFATSLRKLVLRAQISKFKELLAITDFDNLDELNFHFDCAAATATEKTNRELLDTIVPFISHRQSALRSLTISSSSLVDLSEFFKALPSDALTNLRSFTTQISFNEQTLSDPSGILRLLKLVHPFCPMSPSYTYRTVRFDHKDGVWRRLNDKLLSHSAYLSSLESLEMPFVTIEKTIPLLHRSSETLTRLRLSSRFLVFLEVSAVLSVFAHRQFGLQHLHLEVASLDLFLLDELATRLPGLSSLILVFESSPYEFQKPELRSAVVLSDWKLSELEVYSKRYQPPSPEGRAMSSIAESAENLVTSWIINIVPSIRFVKSVRVR</sequence>
<reference evidence="1" key="1">
    <citation type="submission" date="2020-11" db="EMBL/GenBank/DDBJ databases">
        <authorList>
            <consortium name="DOE Joint Genome Institute"/>
            <person name="Ahrendt S."/>
            <person name="Riley R."/>
            <person name="Andreopoulos W."/>
            <person name="LaButti K."/>
            <person name="Pangilinan J."/>
            <person name="Ruiz-duenas F.J."/>
            <person name="Barrasa J.M."/>
            <person name="Sanchez-Garcia M."/>
            <person name="Camarero S."/>
            <person name="Miyauchi S."/>
            <person name="Serrano A."/>
            <person name="Linde D."/>
            <person name="Babiker R."/>
            <person name="Drula E."/>
            <person name="Ayuso-Fernandez I."/>
            <person name="Pacheco R."/>
            <person name="Padilla G."/>
            <person name="Ferreira P."/>
            <person name="Barriuso J."/>
            <person name="Kellner H."/>
            <person name="Castanera R."/>
            <person name="Alfaro M."/>
            <person name="Ramirez L."/>
            <person name="Pisabarro A.G."/>
            <person name="Kuo A."/>
            <person name="Tritt A."/>
            <person name="Lipzen A."/>
            <person name="He G."/>
            <person name="Yan M."/>
            <person name="Ng V."/>
            <person name="Cullen D."/>
            <person name="Martin F."/>
            <person name="Rosso M.-N."/>
            <person name="Henrissat B."/>
            <person name="Hibbett D."/>
            <person name="Martinez A.T."/>
            <person name="Grigoriev I.V."/>
        </authorList>
    </citation>
    <scope>NUCLEOTIDE SEQUENCE</scope>
    <source>
        <strain evidence="1">AH 44721</strain>
    </source>
</reference>